<keyword evidence="1" id="KW-0472">Membrane</keyword>
<dbReference type="Gene3D" id="2.60.120.260">
    <property type="entry name" value="Galactose-binding domain-like"/>
    <property type="match status" value="1"/>
</dbReference>
<evidence type="ECO:0000256" key="1">
    <source>
        <dbReference type="SAM" id="Phobius"/>
    </source>
</evidence>
<keyword evidence="1" id="KW-0812">Transmembrane</keyword>
<protein>
    <submittedName>
        <fullName evidence="2">Uncharacterized protein</fullName>
    </submittedName>
</protein>
<dbReference type="STRING" id="154538.A0A1M2V3K8"/>
<gene>
    <name evidence="2" type="ORF">TRAPUB_7278</name>
</gene>
<evidence type="ECO:0000313" key="2">
    <source>
        <dbReference type="EMBL" id="OJT02163.1"/>
    </source>
</evidence>
<dbReference type="OrthoDB" id="2753357at2759"/>
<feature type="transmembrane region" description="Helical" evidence="1">
    <location>
        <begin position="166"/>
        <end position="190"/>
    </location>
</feature>
<reference evidence="2 3" key="1">
    <citation type="submission" date="2016-10" db="EMBL/GenBank/DDBJ databases">
        <title>Genome sequence of the basidiomycete white-rot fungus Trametes pubescens.</title>
        <authorList>
            <person name="Makela M.R."/>
            <person name="Granchi Z."/>
            <person name="Peng M."/>
            <person name="De Vries R.P."/>
            <person name="Grigoriev I."/>
            <person name="Riley R."/>
            <person name="Hilden K."/>
        </authorList>
    </citation>
    <scope>NUCLEOTIDE SEQUENCE [LARGE SCALE GENOMIC DNA]</scope>
    <source>
        <strain evidence="2 3">FBCC735</strain>
    </source>
</reference>
<proteinExistence type="predicted"/>
<dbReference type="AlphaFoldDB" id="A0A1M2V3K8"/>
<organism evidence="2 3">
    <name type="scientific">Trametes pubescens</name>
    <name type="common">White-rot fungus</name>
    <dbReference type="NCBI Taxonomy" id="154538"/>
    <lineage>
        <taxon>Eukaryota</taxon>
        <taxon>Fungi</taxon>
        <taxon>Dikarya</taxon>
        <taxon>Basidiomycota</taxon>
        <taxon>Agaricomycotina</taxon>
        <taxon>Agaricomycetes</taxon>
        <taxon>Polyporales</taxon>
        <taxon>Polyporaceae</taxon>
        <taxon>Trametes</taxon>
    </lineage>
</organism>
<sequence>MPYDEANSRLMLIDDRDPAVQYENSWARDLRFGSTVSVSSTPNASVSMEFDGTRIIVVALAAPSAVPPTVQFAIDGALADPDPDTPGAAVYADWTFYALFDSQGLAEGRHTINATLLHAADEYPLMLDTFMFQPSKKYWGLALAPETLQVDEDAGTDVGKGGKVDVGAVVGGVLGGLVLLALGVVLFWWCRRRRQHAYTSLGGEGHFSGESHLCGYDTRD</sequence>
<keyword evidence="3" id="KW-1185">Reference proteome</keyword>
<comment type="caution">
    <text evidence="2">The sequence shown here is derived from an EMBL/GenBank/DDBJ whole genome shotgun (WGS) entry which is preliminary data.</text>
</comment>
<keyword evidence="1" id="KW-1133">Transmembrane helix</keyword>
<dbReference type="EMBL" id="MNAD01001693">
    <property type="protein sequence ID" value="OJT02163.1"/>
    <property type="molecule type" value="Genomic_DNA"/>
</dbReference>
<accession>A0A1M2V3K8</accession>
<dbReference type="Proteomes" id="UP000184267">
    <property type="component" value="Unassembled WGS sequence"/>
</dbReference>
<name>A0A1M2V3K8_TRAPU</name>
<evidence type="ECO:0000313" key="3">
    <source>
        <dbReference type="Proteomes" id="UP000184267"/>
    </source>
</evidence>